<evidence type="ECO:0000313" key="2">
    <source>
        <dbReference type="EMBL" id="KIJ25592.1"/>
    </source>
</evidence>
<gene>
    <name evidence="2" type="ORF">M422DRAFT_273456</name>
</gene>
<organism evidence="2 3">
    <name type="scientific">Sphaerobolus stellatus (strain SS14)</name>
    <dbReference type="NCBI Taxonomy" id="990650"/>
    <lineage>
        <taxon>Eukaryota</taxon>
        <taxon>Fungi</taxon>
        <taxon>Dikarya</taxon>
        <taxon>Basidiomycota</taxon>
        <taxon>Agaricomycotina</taxon>
        <taxon>Agaricomycetes</taxon>
        <taxon>Phallomycetidae</taxon>
        <taxon>Geastrales</taxon>
        <taxon>Sphaerobolaceae</taxon>
        <taxon>Sphaerobolus</taxon>
    </lineage>
</organism>
<feature type="compositionally biased region" description="Pro residues" evidence="1">
    <location>
        <begin position="62"/>
        <end position="73"/>
    </location>
</feature>
<dbReference type="Proteomes" id="UP000054279">
    <property type="component" value="Unassembled WGS sequence"/>
</dbReference>
<name>A0A0C9U959_SPHS4</name>
<dbReference type="OrthoDB" id="10039566at2759"/>
<feature type="region of interest" description="Disordered" evidence="1">
    <location>
        <begin position="44"/>
        <end position="73"/>
    </location>
</feature>
<dbReference type="AlphaFoldDB" id="A0A0C9U959"/>
<dbReference type="EMBL" id="KN837407">
    <property type="protein sequence ID" value="KIJ25592.1"/>
    <property type="molecule type" value="Genomic_DNA"/>
</dbReference>
<evidence type="ECO:0000256" key="1">
    <source>
        <dbReference type="SAM" id="MobiDB-lite"/>
    </source>
</evidence>
<sequence>MVDILASATVLARVVLPKGIDIEVSVKRLWVDCLVYDGPISNDEPVEFNPGRRSSFDDDSEPPLPEPMPLPNPIPARAFGRITPRTWLNATSASLPVENDGPESSGDGRSVYVRADVVDVPLEVLPGRQNELRRFVTKVLFSKEPVKAGIQGVAAVGITVPGLTGTSRQPRVEGGELILTGLPFEGDVNVGGRSTGV</sequence>
<proteinExistence type="predicted"/>
<dbReference type="HOGENOM" id="CLU_119670_0_0_1"/>
<reference evidence="2 3" key="1">
    <citation type="submission" date="2014-06" db="EMBL/GenBank/DDBJ databases">
        <title>Evolutionary Origins and Diversification of the Mycorrhizal Mutualists.</title>
        <authorList>
            <consortium name="DOE Joint Genome Institute"/>
            <consortium name="Mycorrhizal Genomics Consortium"/>
            <person name="Kohler A."/>
            <person name="Kuo A."/>
            <person name="Nagy L.G."/>
            <person name="Floudas D."/>
            <person name="Copeland A."/>
            <person name="Barry K.W."/>
            <person name="Cichocki N."/>
            <person name="Veneault-Fourrey C."/>
            <person name="LaButti K."/>
            <person name="Lindquist E.A."/>
            <person name="Lipzen A."/>
            <person name="Lundell T."/>
            <person name="Morin E."/>
            <person name="Murat C."/>
            <person name="Riley R."/>
            <person name="Ohm R."/>
            <person name="Sun H."/>
            <person name="Tunlid A."/>
            <person name="Henrissat B."/>
            <person name="Grigoriev I.V."/>
            <person name="Hibbett D.S."/>
            <person name="Martin F."/>
        </authorList>
    </citation>
    <scope>NUCLEOTIDE SEQUENCE [LARGE SCALE GENOMIC DNA]</scope>
    <source>
        <strain evidence="2 3">SS14</strain>
    </source>
</reference>
<accession>A0A0C9U959</accession>
<keyword evidence="3" id="KW-1185">Reference proteome</keyword>
<protein>
    <submittedName>
        <fullName evidence="2">Uncharacterized protein</fullName>
    </submittedName>
</protein>
<evidence type="ECO:0000313" key="3">
    <source>
        <dbReference type="Proteomes" id="UP000054279"/>
    </source>
</evidence>